<dbReference type="Pfam" id="PF03372">
    <property type="entry name" value="Exo_endo_phos"/>
    <property type="match status" value="1"/>
</dbReference>
<keyword evidence="2" id="KW-0378">Hydrolase</keyword>
<dbReference type="Proteomes" id="UP000001937">
    <property type="component" value="Chromosome"/>
</dbReference>
<dbReference type="PhylomeDB" id="Q2JC16"/>
<dbReference type="InterPro" id="IPR005135">
    <property type="entry name" value="Endo/exonuclease/phosphatase"/>
</dbReference>
<dbReference type="eggNOG" id="COG0708">
    <property type="taxonomic scope" value="Bacteria"/>
</dbReference>
<feature type="domain" description="Endonuclease/exonuclease/phosphatase" evidence="1">
    <location>
        <begin position="26"/>
        <end position="260"/>
    </location>
</feature>
<dbReference type="AlphaFoldDB" id="Q2JC16"/>
<gene>
    <name evidence="2" type="ordered locus">Francci3_1800</name>
</gene>
<dbReference type="HOGENOM" id="CLU_098630_0_0_11"/>
<dbReference type="SUPFAM" id="SSF56219">
    <property type="entry name" value="DNase I-like"/>
    <property type="match status" value="1"/>
</dbReference>
<reference evidence="2 3" key="1">
    <citation type="journal article" date="2007" name="Genome Res.">
        <title>Genome characteristics of facultatively symbiotic Frankia sp. strains reflect host range and host plant biogeography.</title>
        <authorList>
            <person name="Normand P."/>
            <person name="Lapierre P."/>
            <person name="Tisa L.S."/>
            <person name="Gogarten J.P."/>
            <person name="Alloisio N."/>
            <person name="Bagnarol E."/>
            <person name="Bassi C.A."/>
            <person name="Berry A.M."/>
            <person name="Bickhart D.M."/>
            <person name="Choisne N."/>
            <person name="Couloux A."/>
            <person name="Cournoyer B."/>
            <person name="Cruveiller S."/>
            <person name="Daubin V."/>
            <person name="Demange N."/>
            <person name="Francino M.P."/>
            <person name="Goltsman E."/>
            <person name="Huang Y."/>
            <person name="Kopp O.R."/>
            <person name="Labarre L."/>
            <person name="Lapidus A."/>
            <person name="Lavire C."/>
            <person name="Marechal J."/>
            <person name="Martinez M."/>
            <person name="Mastronunzio J.E."/>
            <person name="Mullin B.C."/>
            <person name="Niemann J."/>
            <person name="Pujic P."/>
            <person name="Rawnsley T."/>
            <person name="Rouy Z."/>
            <person name="Schenowitz C."/>
            <person name="Sellstedt A."/>
            <person name="Tavares F."/>
            <person name="Tomkins J.P."/>
            <person name="Vallenet D."/>
            <person name="Valverde C."/>
            <person name="Wall L.G."/>
            <person name="Wang Y."/>
            <person name="Medigue C."/>
            <person name="Benson D.R."/>
        </authorList>
    </citation>
    <scope>NUCLEOTIDE SEQUENCE [LARGE SCALE GENOMIC DNA]</scope>
    <source>
        <strain evidence="3">DSM 45818 / CECT 9043 / CcI3</strain>
    </source>
</reference>
<evidence type="ECO:0000313" key="2">
    <source>
        <dbReference type="EMBL" id="ABD11176.1"/>
    </source>
</evidence>
<keyword evidence="2" id="KW-0255">Endonuclease</keyword>
<name>Q2JC16_FRACC</name>
<dbReference type="STRING" id="106370.Francci3_1800"/>
<dbReference type="GO" id="GO:0004519">
    <property type="term" value="F:endonuclease activity"/>
    <property type="evidence" value="ECO:0007669"/>
    <property type="project" value="UniProtKB-KW"/>
</dbReference>
<proteinExistence type="predicted"/>
<dbReference type="Gene3D" id="3.60.10.10">
    <property type="entry name" value="Endonuclease/exonuclease/phosphatase"/>
    <property type="match status" value="1"/>
</dbReference>
<dbReference type="RefSeq" id="WP_011436236.1">
    <property type="nucleotide sequence ID" value="NC_007777.1"/>
</dbReference>
<protein>
    <submittedName>
        <fullName evidence="2">Endonuclease/exonuclease/phosphatase</fullName>
    </submittedName>
</protein>
<accession>Q2JC16</accession>
<dbReference type="EMBL" id="CP000249">
    <property type="protein sequence ID" value="ABD11176.1"/>
    <property type="molecule type" value="Genomic_DNA"/>
</dbReference>
<sequence>MNPQQSLFPNPPTPVAPTSTTELRLVTFNAQHAAPDRARRQAAWLGQQPDADLVVLTEVGHGPGRHALLDALAQHGYTHLHAPRPDQPDYSTVIASRHTPLEPVPAGIDVLAHRAPAVDLWVGGQRLRLVGLYVPSRGPAARRNENKRAFQHAVTRALPGVLAGFDGPVVVTGDLNVVEPGHVPHYPVFGRWEHDFYRSFTDAGLTDAYRTLHPDAPGHSWYGRGGNGYRFDHTFLTTDRLDLTRCDYVHAPRHHGLSDHAAMAVAAVVAPRQLQP</sequence>
<dbReference type="OrthoDB" id="4520214at2"/>
<evidence type="ECO:0000259" key="1">
    <source>
        <dbReference type="Pfam" id="PF03372"/>
    </source>
</evidence>
<keyword evidence="3" id="KW-1185">Reference proteome</keyword>
<dbReference type="KEGG" id="fra:Francci3_1800"/>
<dbReference type="InterPro" id="IPR036691">
    <property type="entry name" value="Endo/exonu/phosph_ase_sf"/>
</dbReference>
<keyword evidence="2" id="KW-0540">Nuclease</keyword>
<evidence type="ECO:0000313" key="3">
    <source>
        <dbReference type="Proteomes" id="UP000001937"/>
    </source>
</evidence>
<organism evidence="2 3">
    <name type="scientific">Frankia casuarinae (strain DSM 45818 / CECT 9043 / HFP020203 / CcI3)</name>
    <dbReference type="NCBI Taxonomy" id="106370"/>
    <lineage>
        <taxon>Bacteria</taxon>
        <taxon>Bacillati</taxon>
        <taxon>Actinomycetota</taxon>
        <taxon>Actinomycetes</taxon>
        <taxon>Frankiales</taxon>
        <taxon>Frankiaceae</taxon>
        <taxon>Frankia</taxon>
    </lineage>
</organism>